<name>A0A6J4T636_9ACTN</name>
<proteinExistence type="predicted"/>
<reference evidence="2" key="1">
    <citation type="submission" date="2020-02" db="EMBL/GenBank/DDBJ databases">
        <authorList>
            <person name="Meier V. D."/>
        </authorList>
    </citation>
    <scope>NUCLEOTIDE SEQUENCE</scope>
    <source>
        <strain evidence="2">AVDCRST_MAG12</strain>
    </source>
</reference>
<dbReference type="InterPro" id="IPR019099">
    <property type="entry name" value="Uncharacterised_PGPGW_TM"/>
</dbReference>
<evidence type="ECO:0000313" key="2">
    <source>
        <dbReference type="EMBL" id="CAA9514486.1"/>
    </source>
</evidence>
<feature type="transmembrane region" description="Helical" evidence="1">
    <location>
        <begin position="68"/>
        <end position="90"/>
    </location>
</feature>
<gene>
    <name evidence="2" type="ORF">AVDCRST_MAG12-3404</name>
</gene>
<organism evidence="2">
    <name type="scientific">uncultured Rubrobacteraceae bacterium</name>
    <dbReference type="NCBI Taxonomy" id="349277"/>
    <lineage>
        <taxon>Bacteria</taxon>
        <taxon>Bacillati</taxon>
        <taxon>Actinomycetota</taxon>
        <taxon>Rubrobacteria</taxon>
        <taxon>Rubrobacterales</taxon>
        <taxon>Rubrobacteraceae</taxon>
        <taxon>environmental samples</taxon>
    </lineage>
</organism>
<evidence type="ECO:0008006" key="3">
    <source>
        <dbReference type="Google" id="ProtNLM"/>
    </source>
</evidence>
<dbReference type="EMBL" id="CADCVK010000478">
    <property type="protein sequence ID" value="CAA9514486.1"/>
    <property type="molecule type" value="Genomic_DNA"/>
</dbReference>
<evidence type="ECO:0000256" key="1">
    <source>
        <dbReference type="SAM" id="Phobius"/>
    </source>
</evidence>
<keyword evidence="1" id="KW-0812">Transmembrane</keyword>
<keyword evidence="1" id="KW-1133">Transmembrane helix</keyword>
<feature type="transmembrane region" description="Helical" evidence="1">
    <location>
        <begin position="116"/>
        <end position="134"/>
    </location>
</feature>
<keyword evidence="1" id="KW-0472">Membrane</keyword>
<sequence>MGIDGGMIGRLQSDWEEFKESKPGERFKERYHRRQQSPGHTVKRILLVILGSVIALGSLFTAPLPGPGFATVFLGLAILAGELLPAARLLDWSEVRLRQLWEFVLGVWRTGPFGKVSVVVVISFLAVAFLYLAYRLLFG</sequence>
<protein>
    <recommendedName>
        <fullName evidence="3">Transmembrane protein (PGPGW)</fullName>
    </recommendedName>
</protein>
<feature type="transmembrane region" description="Helical" evidence="1">
    <location>
        <begin position="42"/>
        <end position="62"/>
    </location>
</feature>
<accession>A0A6J4T636</accession>
<dbReference type="AlphaFoldDB" id="A0A6J4T636"/>
<dbReference type="Pfam" id="PF09656">
    <property type="entry name" value="PGPGW"/>
    <property type="match status" value="1"/>
</dbReference>